<dbReference type="GO" id="GO:0030729">
    <property type="term" value="F:acetoacetate-CoA ligase activity"/>
    <property type="evidence" value="ECO:0007669"/>
    <property type="project" value="TreeGrafter"/>
</dbReference>
<dbReference type="EMBL" id="LUCM01000777">
    <property type="protein sequence ID" value="KAA0200030.1"/>
    <property type="molecule type" value="Genomic_DNA"/>
</dbReference>
<organism evidence="1 2">
    <name type="scientific">Fasciolopsis buskii</name>
    <dbReference type="NCBI Taxonomy" id="27845"/>
    <lineage>
        <taxon>Eukaryota</taxon>
        <taxon>Metazoa</taxon>
        <taxon>Spiralia</taxon>
        <taxon>Lophotrochozoa</taxon>
        <taxon>Platyhelminthes</taxon>
        <taxon>Trematoda</taxon>
        <taxon>Digenea</taxon>
        <taxon>Plagiorchiida</taxon>
        <taxon>Echinostomata</taxon>
        <taxon>Echinostomatoidea</taxon>
        <taxon>Fasciolidae</taxon>
        <taxon>Fasciolopsis</taxon>
    </lineage>
</organism>
<gene>
    <name evidence="1" type="ORF">FBUS_10819</name>
</gene>
<dbReference type="SUPFAM" id="SSF56801">
    <property type="entry name" value="Acetyl-CoA synthetase-like"/>
    <property type="match status" value="1"/>
</dbReference>
<dbReference type="PANTHER" id="PTHR42921">
    <property type="entry name" value="ACETOACETYL-COA SYNTHETASE"/>
    <property type="match status" value="1"/>
</dbReference>
<evidence type="ECO:0000313" key="1">
    <source>
        <dbReference type="EMBL" id="KAA0200030.1"/>
    </source>
</evidence>
<comment type="caution">
    <text evidence="1">The sequence shown here is derived from an EMBL/GenBank/DDBJ whole genome shotgun (WGS) entry which is preliminary data.</text>
</comment>
<accession>A0A8E0S5U0</accession>
<dbReference type="OrthoDB" id="10253869at2759"/>
<dbReference type="InterPro" id="IPR045851">
    <property type="entry name" value="AMP-bd_C_sf"/>
</dbReference>
<dbReference type="PANTHER" id="PTHR42921:SF1">
    <property type="entry name" value="ACETOACETYL-COA SYNTHETASE"/>
    <property type="match status" value="1"/>
</dbReference>
<dbReference type="AlphaFoldDB" id="A0A8E0S5U0"/>
<sequence>MLRWLLPVTPGLPRTDSVSPSRNGCRVARRIWYVNPVHLEILCRHIVNALYYANFNAHIAGESHIDRKGELVIIRPFPSMPVSFWDDPDGSKYHNAYFSKFPVEGLSEVSDSLCVAQSNSDHSDERVILLVKPHRDSTVVGPLSEDVSTTIRNVIRSQLSPRFVPSLMVSVPVIPYTLNGKKVELAVRRLFEGQSPEQAFSKESLIDPSVIPLYTELAQQIYPWSQAG</sequence>
<dbReference type="Gene3D" id="3.30.300.30">
    <property type="match status" value="1"/>
</dbReference>
<proteinExistence type="predicted"/>
<evidence type="ECO:0008006" key="3">
    <source>
        <dbReference type="Google" id="ProtNLM"/>
    </source>
</evidence>
<keyword evidence="2" id="KW-1185">Reference proteome</keyword>
<name>A0A8E0S5U0_9TREM</name>
<evidence type="ECO:0000313" key="2">
    <source>
        <dbReference type="Proteomes" id="UP000728185"/>
    </source>
</evidence>
<dbReference type="Proteomes" id="UP000728185">
    <property type="component" value="Unassembled WGS sequence"/>
</dbReference>
<protein>
    <recommendedName>
        <fullName evidence="3">AMP-binding enzyme C-terminal domain-containing protein</fullName>
    </recommendedName>
</protein>
<reference evidence="1" key="1">
    <citation type="submission" date="2019-05" db="EMBL/GenBank/DDBJ databases">
        <title>Annotation for the trematode Fasciolopsis buski.</title>
        <authorList>
            <person name="Choi Y.-J."/>
        </authorList>
    </citation>
    <scope>NUCLEOTIDE SEQUENCE</scope>
    <source>
        <strain evidence="1">HT</strain>
        <tissue evidence="1">Whole worm</tissue>
    </source>
</reference>